<proteinExistence type="predicted"/>
<dbReference type="AlphaFoldDB" id="A0AB34J5B7"/>
<dbReference type="Proteomes" id="UP001515480">
    <property type="component" value="Unassembled WGS sequence"/>
</dbReference>
<name>A0AB34J5B7_PRYPA</name>
<sequence>MVAVVTLLVVSIAEDALTFDQSRGFHLAPSHLFSNVASGIAARQAWSDNLSAEVSAFLDTPGALNSHRILVFLTIEPASLNHVSPSPAPLAPASQSAPWLSPHLIPAPLSVASMRLSAYLCVAESRATRMPSDMSTPRNAPGVLDPEQFKKERDPIVLHTNRRFDVLGPVGPHCIKLEAYGREKHASILPLSNQHVYFFRLVRASIEGFEYQVLRAVLGSHHLATGTSKATEALSLWPTQIAMELHFQTQMRELPFHGRLVSVGEIALFMDFLWRQGSTELPLSLLERARKVA</sequence>
<reference evidence="2 3" key="1">
    <citation type="journal article" date="2024" name="Science">
        <title>Giant polyketide synthase enzymes in the biosynthesis of giant marine polyether toxins.</title>
        <authorList>
            <person name="Fallon T.R."/>
            <person name="Shende V.V."/>
            <person name="Wierzbicki I.H."/>
            <person name="Pendleton A.L."/>
            <person name="Watervoot N.F."/>
            <person name="Auber R.P."/>
            <person name="Gonzalez D.J."/>
            <person name="Wisecaver J.H."/>
            <person name="Moore B.S."/>
        </authorList>
    </citation>
    <scope>NUCLEOTIDE SEQUENCE [LARGE SCALE GENOMIC DNA]</scope>
    <source>
        <strain evidence="2 3">12B1</strain>
    </source>
</reference>
<evidence type="ECO:0000313" key="2">
    <source>
        <dbReference type="EMBL" id="KAL1511417.1"/>
    </source>
</evidence>
<protein>
    <submittedName>
        <fullName evidence="2">Uncharacterized protein</fullName>
    </submittedName>
</protein>
<keyword evidence="3" id="KW-1185">Reference proteome</keyword>
<evidence type="ECO:0000256" key="1">
    <source>
        <dbReference type="SAM" id="SignalP"/>
    </source>
</evidence>
<comment type="caution">
    <text evidence="2">The sequence shown here is derived from an EMBL/GenBank/DDBJ whole genome shotgun (WGS) entry which is preliminary data.</text>
</comment>
<evidence type="ECO:0000313" key="3">
    <source>
        <dbReference type="Proteomes" id="UP001515480"/>
    </source>
</evidence>
<organism evidence="2 3">
    <name type="scientific">Prymnesium parvum</name>
    <name type="common">Toxic golden alga</name>
    <dbReference type="NCBI Taxonomy" id="97485"/>
    <lineage>
        <taxon>Eukaryota</taxon>
        <taxon>Haptista</taxon>
        <taxon>Haptophyta</taxon>
        <taxon>Prymnesiophyceae</taxon>
        <taxon>Prymnesiales</taxon>
        <taxon>Prymnesiaceae</taxon>
        <taxon>Prymnesium</taxon>
    </lineage>
</organism>
<accession>A0AB34J5B7</accession>
<dbReference type="EMBL" id="JBGBPQ010000014">
    <property type="protein sequence ID" value="KAL1511417.1"/>
    <property type="molecule type" value="Genomic_DNA"/>
</dbReference>
<feature type="signal peptide" evidence="1">
    <location>
        <begin position="1"/>
        <end position="18"/>
    </location>
</feature>
<gene>
    <name evidence="2" type="ORF">AB1Y20_006217</name>
</gene>
<keyword evidence="1" id="KW-0732">Signal</keyword>
<feature type="chain" id="PRO_5044321505" evidence="1">
    <location>
        <begin position="19"/>
        <end position="293"/>
    </location>
</feature>